<dbReference type="Proteomes" id="UP000887574">
    <property type="component" value="Unplaced"/>
</dbReference>
<dbReference type="InterPro" id="IPR036047">
    <property type="entry name" value="F-box-like_dom_sf"/>
</dbReference>
<dbReference type="SUPFAM" id="SSF81383">
    <property type="entry name" value="F-box domain"/>
    <property type="match status" value="1"/>
</dbReference>
<name>A0A915DI10_9BILA</name>
<dbReference type="WBParaSite" id="jg197">
    <property type="protein sequence ID" value="jg197"/>
    <property type="gene ID" value="jg197"/>
</dbReference>
<evidence type="ECO:0000313" key="1">
    <source>
        <dbReference type="Proteomes" id="UP000887574"/>
    </source>
</evidence>
<sequence length="96" mass="11225">MEHSHQQIHLSPDVLLDIFKFLLGSSLRKCQMVTSQWSHIIRGNKHLLCTADQMNTALFACLKCVKRRHSDEEYQEFCEAIRNLLLSDCYEVDKKS</sequence>
<accession>A0A915DI10</accession>
<evidence type="ECO:0000313" key="2">
    <source>
        <dbReference type="WBParaSite" id="jg197"/>
    </source>
</evidence>
<proteinExistence type="predicted"/>
<reference evidence="2" key="1">
    <citation type="submission" date="2022-11" db="UniProtKB">
        <authorList>
            <consortium name="WormBaseParasite"/>
        </authorList>
    </citation>
    <scope>IDENTIFICATION</scope>
</reference>
<dbReference type="AlphaFoldDB" id="A0A915DI10"/>
<keyword evidence="1" id="KW-1185">Reference proteome</keyword>
<organism evidence="1 2">
    <name type="scientific">Ditylenchus dipsaci</name>
    <dbReference type="NCBI Taxonomy" id="166011"/>
    <lineage>
        <taxon>Eukaryota</taxon>
        <taxon>Metazoa</taxon>
        <taxon>Ecdysozoa</taxon>
        <taxon>Nematoda</taxon>
        <taxon>Chromadorea</taxon>
        <taxon>Rhabditida</taxon>
        <taxon>Tylenchina</taxon>
        <taxon>Tylenchomorpha</taxon>
        <taxon>Sphaerularioidea</taxon>
        <taxon>Anguinidae</taxon>
        <taxon>Anguininae</taxon>
        <taxon>Ditylenchus</taxon>
    </lineage>
</organism>
<protein>
    <submittedName>
        <fullName evidence="2">F-box domain-containing protein</fullName>
    </submittedName>
</protein>